<dbReference type="Proteomes" id="UP000008141">
    <property type="component" value="Unassembled WGS sequence"/>
</dbReference>
<reference evidence="2 3" key="1">
    <citation type="journal article" date="2010" name="Plant Cell">
        <title>The Chlorella variabilis NC64A genome reveals adaptation to photosymbiosis, coevolution with viruses, and cryptic sex.</title>
        <authorList>
            <person name="Blanc G."/>
            <person name="Duncan G."/>
            <person name="Agarkova I."/>
            <person name="Borodovsky M."/>
            <person name="Gurnon J."/>
            <person name="Kuo A."/>
            <person name="Lindquist E."/>
            <person name="Lucas S."/>
            <person name="Pangilinan J."/>
            <person name="Polle J."/>
            <person name="Salamov A."/>
            <person name="Terry A."/>
            <person name="Yamada T."/>
            <person name="Dunigan D.D."/>
            <person name="Grigoriev I.V."/>
            <person name="Claverie J.M."/>
            <person name="Van Etten J.L."/>
        </authorList>
    </citation>
    <scope>NUCLEOTIDE SEQUENCE [LARGE SCALE GENOMIC DNA]</scope>
    <source>
        <strain evidence="2 3">NC64A</strain>
    </source>
</reference>
<dbReference type="KEGG" id="cvr:CHLNCDRAFT_138024"/>
<organism evidence="3">
    <name type="scientific">Chlorella variabilis</name>
    <name type="common">Green alga</name>
    <dbReference type="NCBI Taxonomy" id="554065"/>
    <lineage>
        <taxon>Eukaryota</taxon>
        <taxon>Viridiplantae</taxon>
        <taxon>Chlorophyta</taxon>
        <taxon>core chlorophytes</taxon>
        <taxon>Trebouxiophyceae</taxon>
        <taxon>Chlorellales</taxon>
        <taxon>Chlorellaceae</taxon>
        <taxon>Chlorella clade</taxon>
        <taxon>Chlorella</taxon>
    </lineage>
</organism>
<protein>
    <submittedName>
        <fullName evidence="2">Uncharacterized protein</fullName>
    </submittedName>
</protein>
<dbReference type="AlphaFoldDB" id="E1Z531"/>
<evidence type="ECO:0000313" key="3">
    <source>
        <dbReference type="Proteomes" id="UP000008141"/>
    </source>
</evidence>
<dbReference type="EMBL" id="GL433836">
    <property type="protein sequence ID" value="EFN59452.1"/>
    <property type="molecule type" value="Genomic_DNA"/>
</dbReference>
<dbReference type="InParanoid" id="E1Z531"/>
<name>E1Z531_CHLVA</name>
<feature type="region of interest" description="Disordered" evidence="1">
    <location>
        <begin position="48"/>
        <end position="89"/>
    </location>
</feature>
<dbReference type="OrthoDB" id="10368761at2759"/>
<gene>
    <name evidence="2" type="ORF">CHLNCDRAFT_138024</name>
</gene>
<evidence type="ECO:0000256" key="1">
    <source>
        <dbReference type="SAM" id="MobiDB-lite"/>
    </source>
</evidence>
<evidence type="ECO:0000313" key="2">
    <source>
        <dbReference type="EMBL" id="EFN59452.1"/>
    </source>
</evidence>
<accession>E1Z531</accession>
<dbReference type="GeneID" id="17358639"/>
<keyword evidence="3" id="KW-1185">Reference proteome</keyword>
<sequence>MTVFVDVSGMSCLGVDCYGGMEEYYAKRDGKEPPVNYYRPRIGNVAPRTDGWTPARANTQTPPRTGPVSGQCAASPVPSWRASPNRQVI</sequence>
<proteinExistence type="predicted"/>
<dbReference type="RefSeq" id="XP_005851554.1">
    <property type="nucleotide sequence ID" value="XM_005851492.1"/>
</dbReference>